<sequence>MENPKKKKTNQNPEAKFQFELNSCSKAKDLQGAISLYDAVLNNTHLNQHHFNALLYLCSNSVADDLRKTTTLDYGFRAFRHMSSLGIVPNEASVMPSSW</sequence>
<reference evidence="3 4" key="1">
    <citation type="submission" date="2020-05" db="EMBL/GenBank/DDBJ databases">
        <title>Vigna angularis (adzuki bean) Var. LongXiaoDou No. 4 denovo assembly.</title>
        <authorList>
            <person name="Xiang H."/>
        </authorList>
    </citation>
    <scope>NUCLEOTIDE SEQUENCE [LARGE SCALE GENOMIC DNA]</scope>
    <source>
        <tissue evidence="3">Leaf</tissue>
    </source>
</reference>
<evidence type="ECO:0000313" key="3">
    <source>
        <dbReference type="EMBL" id="KAG2372467.1"/>
    </source>
</evidence>
<dbReference type="AlphaFoldDB" id="A0A8T0JIF8"/>
<name>A0A8T0JIF8_PHAAN</name>
<dbReference type="EMBL" id="JABFOF010000011">
    <property type="protein sequence ID" value="KAG2372467.1"/>
    <property type="molecule type" value="Genomic_DNA"/>
</dbReference>
<keyword evidence="1" id="KW-0677">Repeat</keyword>
<evidence type="ECO:0000256" key="1">
    <source>
        <dbReference type="ARBA" id="ARBA00022737"/>
    </source>
</evidence>
<dbReference type="InterPro" id="IPR011990">
    <property type="entry name" value="TPR-like_helical_dom_sf"/>
</dbReference>
<comment type="caution">
    <text evidence="3">The sequence shown here is derived from an EMBL/GenBank/DDBJ whole genome shotgun (WGS) entry which is preliminary data.</text>
</comment>
<dbReference type="Pfam" id="PF17177">
    <property type="entry name" value="PPR_long"/>
    <property type="match status" value="1"/>
</dbReference>
<organism evidence="3 4">
    <name type="scientific">Phaseolus angularis</name>
    <name type="common">Azuki bean</name>
    <name type="synonym">Vigna angularis</name>
    <dbReference type="NCBI Taxonomy" id="3914"/>
    <lineage>
        <taxon>Eukaryota</taxon>
        <taxon>Viridiplantae</taxon>
        <taxon>Streptophyta</taxon>
        <taxon>Embryophyta</taxon>
        <taxon>Tracheophyta</taxon>
        <taxon>Spermatophyta</taxon>
        <taxon>Magnoliopsida</taxon>
        <taxon>eudicotyledons</taxon>
        <taxon>Gunneridae</taxon>
        <taxon>Pentapetalae</taxon>
        <taxon>rosids</taxon>
        <taxon>fabids</taxon>
        <taxon>Fabales</taxon>
        <taxon>Fabaceae</taxon>
        <taxon>Papilionoideae</taxon>
        <taxon>50 kb inversion clade</taxon>
        <taxon>NPAAA clade</taxon>
        <taxon>indigoferoid/millettioid clade</taxon>
        <taxon>Phaseoleae</taxon>
        <taxon>Vigna</taxon>
    </lineage>
</organism>
<dbReference type="InterPro" id="IPR033443">
    <property type="entry name" value="PROP1-like_PPR_dom"/>
</dbReference>
<feature type="domain" description="PROP1-like PPR" evidence="2">
    <location>
        <begin position="5"/>
        <end position="94"/>
    </location>
</feature>
<evidence type="ECO:0000259" key="2">
    <source>
        <dbReference type="Pfam" id="PF17177"/>
    </source>
</evidence>
<proteinExistence type="predicted"/>
<dbReference type="Gene3D" id="1.25.40.10">
    <property type="entry name" value="Tetratricopeptide repeat domain"/>
    <property type="match status" value="1"/>
</dbReference>
<gene>
    <name evidence="3" type="ORF">HKW66_Vig0206640</name>
</gene>
<dbReference type="GO" id="GO:0001682">
    <property type="term" value="P:tRNA 5'-leader removal"/>
    <property type="evidence" value="ECO:0007669"/>
    <property type="project" value="TreeGrafter"/>
</dbReference>
<dbReference type="PANTHER" id="PTHR13547:SF13">
    <property type="entry name" value="PROTEINACEOUS RNASE P 2"/>
    <property type="match status" value="1"/>
</dbReference>
<dbReference type="Proteomes" id="UP000743370">
    <property type="component" value="Unassembled WGS sequence"/>
</dbReference>
<dbReference type="GO" id="GO:0004526">
    <property type="term" value="F:ribonuclease P activity"/>
    <property type="evidence" value="ECO:0007669"/>
    <property type="project" value="TreeGrafter"/>
</dbReference>
<accession>A0A8T0JIF8</accession>
<evidence type="ECO:0000313" key="4">
    <source>
        <dbReference type="Proteomes" id="UP000743370"/>
    </source>
</evidence>
<dbReference type="PANTHER" id="PTHR13547">
    <property type="match status" value="1"/>
</dbReference>
<protein>
    <submittedName>
        <fullName evidence="3">Proteinaceous RNase P 2</fullName>
    </submittedName>
</protein>